<evidence type="ECO:0000313" key="18">
    <source>
        <dbReference type="Proteomes" id="UP000248745"/>
    </source>
</evidence>
<keyword evidence="7" id="KW-0418">Kinase</keyword>
<dbReference type="InterPro" id="IPR032807">
    <property type="entry name" value="GNVR"/>
</dbReference>
<dbReference type="CDD" id="cd05387">
    <property type="entry name" value="BY-kinase"/>
    <property type="match status" value="1"/>
</dbReference>
<feature type="domain" description="Tyrosine-protein kinase G-rich" evidence="16">
    <location>
        <begin position="447"/>
        <end position="523"/>
    </location>
</feature>
<dbReference type="Pfam" id="PF13807">
    <property type="entry name" value="GNVR"/>
    <property type="match status" value="1"/>
</dbReference>
<evidence type="ECO:0000256" key="7">
    <source>
        <dbReference type="ARBA" id="ARBA00022777"/>
    </source>
</evidence>
<dbReference type="Gene3D" id="3.40.50.300">
    <property type="entry name" value="P-loop containing nucleotide triphosphate hydrolases"/>
    <property type="match status" value="1"/>
</dbReference>
<sequence length="810" mass="91284">MQDKNYTNHIVAAEQQEEGSLNVHKLIGIVMSHWVWFAVSLFLTLILSFVLLRYSTPAYKINATVLINDDQKAGNMDGKQLLEDLGFLSGKGNVDNEVEIFKSRSLMESVVRDMQLNVNYFSSGRVKKTPLYEDVPFHFVFIPLYEDSVSKDMYTFSVKINGDNIALKCSGKKCNNVDWKGKFGQTVSLPIGKLQVIKNPLVKADEEEYRVDVQSTDEAVEDYRKALTANVVNKQVTLINLSLQSNIPHQGEDALNKLINVYLQANVDDKNKIADSTMRFIDDRVALVGEELTGIEKKIEAFKKENELTDIGEESKILLGSTSDYMKQLTQSEVQLSIVESLQKYLHENVNNRRVVPSSLVLQDPTFVALIDKYNGVQLERERMLMSTTEENPMVRNMDQQSDNLRGDINNSLASLKRELQTGIRELQARTGGLDEKIKQVPTKERVFLEYSRQQNIKQELYLFLLQKREETAVQKSSTLANVRIIDPAKSENDPYKPKKAVVFLTAILLGLLIPGSAIYIKNLVNTRIETKDDITDKTKVAIVGEIGHNTEEAAIVVERASRDKLSEQFRVLRTNVQFLLKAGNHKTIALTSTMSGEGKSFVAINLASALALTGKKVVLVDLDLRKPKIAKKLRLERSRGFTNYIVGQAKLEDILQVADSNENLTVVTSGPVPPNPAELLMMPAVNTFFEELREHFDYIVVDTAPIGLVTDAQLLDQQVDATLYVVRQGYTYKQQLNFVNELYTGRKMPQLSLVVNDVKAGNGYYDYNYGYSYAGYYGYDSYYEGDDDVEDKQGLIARLKLMAQKGGLN</sequence>
<keyword evidence="18" id="KW-1185">Reference proteome</keyword>
<keyword evidence="5 13" id="KW-0812">Transmembrane</keyword>
<keyword evidence="6" id="KW-0547">Nucleotide-binding</keyword>
<evidence type="ECO:0000256" key="1">
    <source>
        <dbReference type="ARBA" id="ARBA00004651"/>
    </source>
</evidence>
<dbReference type="InterPro" id="IPR002586">
    <property type="entry name" value="CobQ/CobB/MinD/ParA_Nub-bd_dom"/>
</dbReference>
<feature type="transmembrane region" description="Helical" evidence="13">
    <location>
        <begin position="34"/>
        <end position="52"/>
    </location>
</feature>
<gene>
    <name evidence="17" type="ORF">DN068_04880</name>
</gene>
<keyword evidence="4" id="KW-0808">Transferase</keyword>
<evidence type="ECO:0000256" key="4">
    <source>
        <dbReference type="ARBA" id="ARBA00022679"/>
    </source>
</evidence>
<feature type="domain" description="CobQ/CobB/MinD/ParA nucleotide binding" evidence="14">
    <location>
        <begin position="589"/>
        <end position="760"/>
    </location>
</feature>
<comment type="caution">
    <text evidence="17">The sequence shown here is derived from an EMBL/GenBank/DDBJ whole genome shotgun (WGS) entry which is preliminary data.</text>
</comment>
<proteinExistence type="inferred from homology"/>
<feature type="transmembrane region" description="Helical" evidence="13">
    <location>
        <begin position="501"/>
        <end position="521"/>
    </location>
</feature>
<evidence type="ECO:0000259" key="16">
    <source>
        <dbReference type="Pfam" id="PF13807"/>
    </source>
</evidence>
<evidence type="ECO:0000256" key="3">
    <source>
        <dbReference type="ARBA" id="ARBA00022475"/>
    </source>
</evidence>
<dbReference type="GO" id="GO:0042802">
    <property type="term" value="F:identical protein binding"/>
    <property type="evidence" value="ECO:0007669"/>
    <property type="project" value="UniProtKB-ARBA"/>
</dbReference>
<evidence type="ECO:0000256" key="2">
    <source>
        <dbReference type="ARBA" id="ARBA00008883"/>
    </source>
</evidence>
<dbReference type="Pfam" id="PF01656">
    <property type="entry name" value="CbiA"/>
    <property type="match status" value="1"/>
</dbReference>
<evidence type="ECO:0000256" key="9">
    <source>
        <dbReference type="ARBA" id="ARBA00022989"/>
    </source>
</evidence>
<dbReference type="Proteomes" id="UP000248745">
    <property type="component" value="Unassembled WGS sequence"/>
</dbReference>
<reference evidence="17 18" key="1">
    <citation type="submission" date="2018-06" db="EMBL/GenBank/DDBJ databases">
        <title>Mucibacter soli gen. nov., sp. nov., a new member of the family Chitinophagaceae producing mucin.</title>
        <authorList>
            <person name="Kim M.-K."/>
            <person name="Park S."/>
            <person name="Kim T.-S."/>
            <person name="Joung Y."/>
            <person name="Han J.-H."/>
            <person name="Kim S.B."/>
        </authorList>
    </citation>
    <scope>NUCLEOTIDE SEQUENCE [LARGE SCALE GENOMIC DNA]</scope>
    <source>
        <strain evidence="17 18">R1-15</strain>
    </source>
</reference>
<keyword evidence="9 13" id="KW-1133">Transmembrane helix</keyword>
<accession>A0A2W2AFF7</accession>
<organism evidence="17 18">
    <name type="scientific">Taibaiella soli</name>
    <dbReference type="NCBI Taxonomy" id="1649169"/>
    <lineage>
        <taxon>Bacteria</taxon>
        <taxon>Pseudomonadati</taxon>
        <taxon>Bacteroidota</taxon>
        <taxon>Chitinophagia</taxon>
        <taxon>Chitinophagales</taxon>
        <taxon>Chitinophagaceae</taxon>
        <taxon>Taibaiella</taxon>
    </lineage>
</organism>
<feature type="domain" description="Polysaccharide chain length determinant N-terminal" evidence="15">
    <location>
        <begin position="21"/>
        <end position="113"/>
    </location>
</feature>
<dbReference type="PANTHER" id="PTHR32309">
    <property type="entry name" value="TYROSINE-PROTEIN KINASE"/>
    <property type="match status" value="1"/>
</dbReference>
<evidence type="ECO:0000256" key="8">
    <source>
        <dbReference type="ARBA" id="ARBA00022840"/>
    </source>
</evidence>
<dbReference type="FunFam" id="3.40.50.300:FF:000527">
    <property type="entry name" value="Tyrosine-protein kinase etk"/>
    <property type="match status" value="1"/>
</dbReference>
<comment type="subcellular location">
    <subcellularLocation>
        <location evidence="1">Cell membrane</location>
        <topology evidence="1">Multi-pass membrane protein</topology>
    </subcellularLocation>
</comment>
<keyword evidence="11" id="KW-0829">Tyrosine-protein kinase</keyword>
<dbReference type="SUPFAM" id="SSF52540">
    <property type="entry name" value="P-loop containing nucleoside triphosphate hydrolases"/>
    <property type="match status" value="1"/>
</dbReference>
<protein>
    <submittedName>
        <fullName evidence="17">Capsular biosynthesis protein</fullName>
    </submittedName>
</protein>
<dbReference type="GO" id="GO:0005886">
    <property type="term" value="C:plasma membrane"/>
    <property type="evidence" value="ECO:0007669"/>
    <property type="project" value="UniProtKB-SubCell"/>
</dbReference>
<evidence type="ECO:0000313" key="17">
    <source>
        <dbReference type="EMBL" id="PZF74031.1"/>
    </source>
</evidence>
<dbReference type="InterPro" id="IPR027417">
    <property type="entry name" value="P-loop_NTPase"/>
</dbReference>
<dbReference type="NCBIfam" id="TIGR01007">
    <property type="entry name" value="eps_fam"/>
    <property type="match status" value="1"/>
</dbReference>
<dbReference type="RefSeq" id="WP_110997773.1">
    <property type="nucleotide sequence ID" value="NZ_QKTW01000007.1"/>
</dbReference>
<dbReference type="EMBL" id="QKTW01000007">
    <property type="protein sequence ID" value="PZF74031.1"/>
    <property type="molecule type" value="Genomic_DNA"/>
</dbReference>
<dbReference type="PANTHER" id="PTHR32309:SF13">
    <property type="entry name" value="FERRIC ENTEROBACTIN TRANSPORT PROTEIN FEPE"/>
    <property type="match status" value="1"/>
</dbReference>
<dbReference type="InterPro" id="IPR003856">
    <property type="entry name" value="LPS_length_determ_N"/>
</dbReference>
<dbReference type="Pfam" id="PF02706">
    <property type="entry name" value="Wzz"/>
    <property type="match status" value="1"/>
</dbReference>
<dbReference type="AlphaFoldDB" id="A0A2W2AFF7"/>
<keyword evidence="8" id="KW-0067">ATP-binding</keyword>
<keyword evidence="3" id="KW-1003">Cell membrane</keyword>
<dbReference type="OrthoDB" id="9794577at2"/>
<evidence type="ECO:0000259" key="15">
    <source>
        <dbReference type="Pfam" id="PF02706"/>
    </source>
</evidence>
<comment type="similarity">
    <text evidence="2">Belongs to the etk/wzc family.</text>
</comment>
<evidence type="ECO:0000256" key="5">
    <source>
        <dbReference type="ARBA" id="ARBA00022692"/>
    </source>
</evidence>
<evidence type="ECO:0000256" key="13">
    <source>
        <dbReference type="SAM" id="Phobius"/>
    </source>
</evidence>
<dbReference type="GO" id="GO:0004715">
    <property type="term" value="F:non-membrane spanning protein tyrosine kinase activity"/>
    <property type="evidence" value="ECO:0007669"/>
    <property type="project" value="UniProtKB-EC"/>
</dbReference>
<evidence type="ECO:0000256" key="12">
    <source>
        <dbReference type="ARBA" id="ARBA00053015"/>
    </source>
</evidence>
<dbReference type="InterPro" id="IPR005702">
    <property type="entry name" value="Wzc-like_C"/>
</dbReference>
<evidence type="ECO:0000256" key="6">
    <source>
        <dbReference type="ARBA" id="ARBA00022741"/>
    </source>
</evidence>
<keyword evidence="10 13" id="KW-0472">Membrane</keyword>
<dbReference type="InterPro" id="IPR050445">
    <property type="entry name" value="Bact_polysacc_biosynth/exp"/>
</dbReference>
<dbReference type="GO" id="GO:0005524">
    <property type="term" value="F:ATP binding"/>
    <property type="evidence" value="ECO:0007669"/>
    <property type="project" value="UniProtKB-KW"/>
</dbReference>
<evidence type="ECO:0000256" key="10">
    <source>
        <dbReference type="ARBA" id="ARBA00023136"/>
    </source>
</evidence>
<name>A0A2W2AFF7_9BACT</name>
<evidence type="ECO:0000256" key="11">
    <source>
        <dbReference type="ARBA" id="ARBA00023137"/>
    </source>
</evidence>
<comment type="catalytic activity">
    <reaction evidence="12">
        <text>L-tyrosyl-[protein] + ATP = O-phospho-L-tyrosyl-[protein] + ADP + H(+)</text>
        <dbReference type="Rhea" id="RHEA:10596"/>
        <dbReference type="Rhea" id="RHEA-COMP:10136"/>
        <dbReference type="Rhea" id="RHEA-COMP:20101"/>
        <dbReference type="ChEBI" id="CHEBI:15378"/>
        <dbReference type="ChEBI" id="CHEBI:30616"/>
        <dbReference type="ChEBI" id="CHEBI:46858"/>
        <dbReference type="ChEBI" id="CHEBI:61978"/>
        <dbReference type="ChEBI" id="CHEBI:456216"/>
    </reaction>
</comment>
<evidence type="ECO:0000259" key="14">
    <source>
        <dbReference type="Pfam" id="PF01656"/>
    </source>
</evidence>